<sequence>MQLQLHCGTVSRNAKDCKNKLNLIRNLHKVAHYNIKHSELQPGLHRPPLWGWPERIVRLLGPNN</sequence>
<accession>A0A0A8Z8P3</accession>
<dbReference type="EMBL" id="GBRH01262101">
    <property type="protein sequence ID" value="JAD35794.1"/>
    <property type="molecule type" value="Transcribed_RNA"/>
</dbReference>
<reference evidence="1" key="1">
    <citation type="submission" date="2014-09" db="EMBL/GenBank/DDBJ databases">
        <authorList>
            <person name="Magalhaes I.L.F."/>
            <person name="Oliveira U."/>
            <person name="Santos F.R."/>
            <person name="Vidigal T.H.D.A."/>
            <person name="Brescovit A.D."/>
            <person name="Santos A.J."/>
        </authorList>
    </citation>
    <scope>NUCLEOTIDE SEQUENCE</scope>
    <source>
        <tissue evidence="1">Shoot tissue taken approximately 20 cm above the soil surface</tissue>
    </source>
</reference>
<reference evidence="1" key="2">
    <citation type="journal article" date="2015" name="Data Brief">
        <title>Shoot transcriptome of the giant reed, Arundo donax.</title>
        <authorList>
            <person name="Barrero R.A."/>
            <person name="Guerrero F.D."/>
            <person name="Moolhuijzen P."/>
            <person name="Goolsby J.A."/>
            <person name="Tidwell J."/>
            <person name="Bellgard S.E."/>
            <person name="Bellgard M.I."/>
        </authorList>
    </citation>
    <scope>NUCLEOTIDE SEQUENCE</scope>
    <source>
        <tissue evidence="1">Shoot tissue taken approximately 20 cm above the soil surface</tissue>
    </source>
</reference>
<name>A0A0A8Z8P3_ARUDO</name>
<proteinExistence type="predicted"/>
<dbReference type="AlphaFoldDB" id="A0A0A8Z8P3"/>
<organism evidence="1">
    <name type="scientific">Arundo donax</name>
    <name type="common">Giant reed</name>
    <name type="synonym">Donax arundinaceus</name>
    <dbReference type="NCBI Taxonomy" id="35708"/>
    <lineage>
        <taxon>Eukaryota</taxon>
        <taxon>Viridiplantae</taxon>
        <taxon>Streptophyta</taxon>
        <taxon>Embryophyta</taxon>
        <taxon>Tracheophyta</taxon>
        <taxon>Spermatophyta</taxon>
        <taxon>Magnoliopsida</taxon>
        <taxon>Liliopsida</taxon>
        <taxon>Poales</taxon>
        <taxon>Poaceae</taxon>
        <taxon>PACMAD clade</taxon>
        <taxon>Arundinoideae</taxon>
        <taxon>Arundineae</taxon>
        <taxon>Arundo</taxon>
    </lineage>
</organism>
<evidence type="ECO:0000313" key="1">
    <source>
        <dbReference type="EMBL" id="JAD35794.1"/>
    </source>
</evidence>
<protein>
    <submittedName>
        <fullName evidence="1">Uncharacterized protein</fullName>
    </submittedName>
</protein>